<proteinExistence type="predicted"/>
<gene>
    <name evidence="1" type="ORF">CAEBREN_25577</name>
</gene>
<dbReference type="OMA" id="FAECLAN"/>
<evidence type="ECO:0000313" key="1">
    <source>
        <dbReference type="EMBL" id="EGT31971.1"/>
    </source>
</evidence>
<organism evidence="2">
    <name type="scientific">Caenorhabditis brenneri</name>
    <name type="common">Nematode worm</name>
    <dbReference type="NCBI Taxonomy" id="135651"/>
    <lineage>
        <taxon>Eukaryota</taxon>
        <taxon>Metazoa</taxon>
        <taxon>Ecdysozoa</taxon>
        <taxon>Nematoda</taxon>
        <taxon>Chromadorea</taxon>
        <taxon>Rhabditida</taxon>
        <taxon>Rhabditina</taxon>
        <taxon>Rhabditomorpha</taxon>
        <taxon>Rhabditoidea</taxon>
        <taxon>Rhabditidae</taxon>
        <taxon>Peloderinae</taxon>
        <taxon>Caenorhabditis</taxon>
    </lineage>
</organism>
<dbReference type="AlphaFoldDB" id="G0NIT7"/>
<dbReference type="EMBL" id="GL379892">
    <property type="protein sequence ID" value="EGT31971.1"/>
    <property type="molecule type" value="Genomic_DNA"/>
</dbReference>
<evidence type="ECO:0000313" key="2">
    <source>
        <dbReference type="Proteomes" id="UP000008068"/>
    </source>
</evidence>
<dbReference type="InParanoid" id="G0NIT7"/>
<reference evidence="2" key="1">
    <citation type="submission" date="2011-07" db="EMBL/GenBank/DDBJ databases">
        <authorList>
            <consortium name="Caenorhabditis brenneri Sequencing and Analysis Consortium"/>
            <person name="Wilson R.K."/>
        </authorList>
    </citation>
    <scope>NUCLEOTIDE SEQUENCE [LARGE SCALE GENOMIC DNA]</scope>
    <source>
        <strain evidence="2">PB2801</strain>
    </source>
</reference>
<dbReference type="Proteomes" id="UP000008068">
    <property type="component" value="Unassembled WGS sequence"/>
</dbReference>
<keyword evidence="2" id="KW-1185">Reference proteome</keyword>
<dbReference type="HOGENOM" id="CLU_075906_0_0_1"/>
<accession>G0NIT7</accession>
<sequence length="252" mass="29896">MSERLKCEFFPLALSLYFFSDAKNGICRIENFAECLANRRFPTESHWMIGNAEWWSRLKISIDRTEIFLDTWCNSRFKRSIRTYSRLLNNLNEDEKRFEKTTSEIIHSFNHSVGFSIPILEILDLKNGWLDNGTLFFEYGFQVDAVMRFNFWEFNFYDKLFNEGAEMIQFSRKYRGCLYAHCQLLEHQSQIHENTVTVRGGHDELCFFPLVLQIAHGVQFKLECKELNELYFSYSSMILVIDLYRVTGSIPV</sequence>
<protein>
    <submittedName>
        <fullName evidence="1">Uncharacterized protein</fullName>
    </submittedName>
</protein>
<name>G0NIT7_CAEBE</name>